<feature type="transmembrane region" description="Helical" evidence="1">
    <location>
        <begin position="257"/>
        <end position="275"/>
    </location>
</feature>
<accession>A0A562KZ42</accession>
<feature type="transmembrane region" description="Helical" evidence="1">
    <location>
        <begin position="114"/>
        <end position="132"/>
    </location>
</feature>
<feature type="transmembrane region" description="Helical" evidence="1">
    <location>
        <begin position="35"/>
        <end position="55"/>
    </location>
</feature>
<feature type="transmembrane region" description="Helical" evidence="1">
    <location>
        <begin position="305"/>
        <end position="324"/>
    </location>
</feature>
<dbReference type="RefSeq" id="WP_145638734.1">
    <property type="nucleotide sequence ID" value="NZ_CP088014.1"/>
</dbReference>
<dbReference type="AlphaFoldDB" id="A0A562KZ42"/>
<feature type="transmembrane region" description="Helical" evidence="1">
    <location>
        <begin position="384"/>
        <end position="402"/>
    </location>
</feature>
<evidence type="ECO:0000313" key="3">
    <source>
        <dbReference type="Proteomes" id="UP000317176"/>
    </source>
</evidence>
<feature type="transmembrane region" description="Helical" evidence="1">
    <location>
        <begin position="85"/>
        <end position="102"/>
    </location>
</feature>
<dbReference type="EMBL" id="VLKL01000014">
    <property type="protein sequence ID" value="TWI00690.1"/>
    <property type="molecule type" value="Genomic_DNA"/>
</dbReference>
<evidence type="ECO:0008006" key="4">
    <source>
        <dbReference type="Google" id="ProtNLM"/>
    </source>
</evidence>
<proteinExistence type="predicted"/>
<sequence>MRIRLASAAVATGQIEREPSLLPSASGVPQRSHPIATWLFFAGVVLPADMSFLLGSAKFNPERLVIALLLIPALFLLLQKGRRFVACDLFVLLAAVWMLGVSAQENRPSELSSAGAVTLELLGGYIVGRAFFFGRLAVAEFIKGLKIAVTIIVAVAMVDHMSGKLVVNSFLGLNSEPEFRNGLMRAASVFPHAISYGTFCTAAGAIFLYSESRLSRIGWVGVAFLGCFLAMSSAPMLMFMVVLSVFSYDRLMKSNPWRWKAFAAVIGAVLAFIYLTTNNPTSWIVAHLTLDPSTGYFRKATWDRAFYNIGFAPWAGFGFGDIGAGLEFFDNASVDAVWLVIALRFGIPIVVFMLLANVTSFYVGFGRKSVGPTLDEYMDRMRSGFTLAVMTLVLVGLTVHYWNTMWMVWGAYIGIRASLYEHFWGTRHLSELSPAWYGPPVYAPATGRRW</sequence>
<feature type="transmembrane region" description="Helical" evidence="1">
    <location>
        <begin position="144"/>
        <end position="163"/>
    </location>
</feature>
<reference evidence="2 3" key="1">
    <citation type="journal article" date="2015" name="Stand. Genomic Sci.">
        <title>Genomic Encyclopedia of Bacterial and Archaeal Type Strains, Phase III: the genomes of soil and plant-associated and newly described type strains.</title>
        <authorList>
            <person name="Whitman W.B."/>
            <person name="Woyke T."/>
            <person name="Klenk H.P."/>
            <person name="Zhou Y."/>
            <person name="Lilburn T.G."/>
            <person name="Beck B.J."/>
            <person name="De Vos P."/>
            <person name="Vandamme P."/>
            <person name="Eisen J.A."/>
            <person name="Garrity G."/>
            <person name="Hugenholtz P."/>
            <person name="Kyrpides N.C."/>
        </authorList>
    </citation>
    <scope>NUCLEOTIDE SEQUENCE [LARGE SCALE GENOMIC DNA]</scope>
    <source>
        <strain evidence="2 3">CGMCC 1.10947</strain>
    </source>
</reference>
<protein>
    <recommendedName>
        <fullName evidence="4">O-antigen ligase-like membrane protein</fullName>
    </recommendedName>
</protein>
<gene>
    <name evidence="2" type="ORF">IQ17_04693</name>
</gene>
<feature type="transmembrane region" description="Helical" evidence="1">
    <location>
        <begin position="61"/>
        <end position="78"/>
    </location>
</feature>
<feature type="transmembrane region" description="Helical" evidence="1">
    <location>
        <begin position="336"/>
        <end position="363"/>
    </location>
</feature>
<keyword evidence="1" id="KW-1133">Transmembrane helix</keyword>
<evidence type="ECO:0000313" key="2">
    <source>
        <dbReference type="EMBL" id="TWI00690.1"/>
    </source>
</evidence>
<dbReference type="OrthoDB" id="264250at2"/>
<feature type="transmembrane region" description="Helical" evidence="1">
    <location>
        <begin position="183"/>
        <end position="209"/>
    </location>
</feature>
<organism evidence="2 3">
    <name type="scientific">Bradyrhizobium daqingense</name>
    <dbReference type="NCBI Taxonomy" id="993502"/>
    <lineage>
        <taxon>Bacteria</taxon>
        <taxon>Pseudomonadati</taxon>
        <taxon>Pseudomonadota</taxon>
        <taxon>Alphaproteobacteria</taxon>
        <taxon>Hyphomicrobiales</taxon>
        <taxon>Nitrobacteraceae</taxon>
        <taxon>Bradyrhizobium</taxon>
    </lineage>
</organism>
<name>A0A562KZ42_9BRAD</name>
<evidence type="ECO:0000256" key="1">
    <source>
        <dbReference type="SAM" id="Phobius"/>
    </source>
</evidence>
<feature type="transmembrane region" description="Helical" evidence="1">
    <location>
        <begin position="221"/>
        <end position="245"/>
    </location>
</feature>
<dbReference type="Proteomes" id="UP000317176">
    <property type="component" value="Unassembled WGS sequence"/>
</dbReference>
<keyword evidence="3" id="KW-1185">Reference proteome</keyword>
<keyword evidence="1" id="KW-0472">Membrane</keyword>
<comment type="caution">
    <text evidence="2">The sequence shown here is derived from an EMBL/GenBank/DDBJ whole genome shotgun (WGS) entry which is preliminary data.</text>
</comment>
<keyword evidence="1" id="KW-0812">Transmembrane</keyword>